<feature type="domain" description="FecR protein" evidence="2">
    <location>
        <begin position="123"/>
        <end position="217"/>
    </location>
</feature>
<evidence type="ECO:0000259" key="3">
    <source>
        <dbReference type="Pfam" id="PF16344"/>
    </source>
</evidence>
<dbReference type="Proteomes" id="UP000601108">
    <property type="component" value="Unassembled WGS sequence"/>
</dbReference>
<proteinExistence type="predicted"/>
<dbReference type="Pfam" id="PF04773">
    <property type="entry name" value="FecR"/>
    <property type="match status" value="1"/>
</dbReference>
<keyword evidence="1" id="KW-1133">Transmembrane helix</keyword>
<dbReference type="GO" id="GO:0016989">
    <property type="term" value="F:sigma factor antagonist activity"/>
    <property type="evidence" value="ECO:0007669"/>
    <property type="project" value="TreeGrafter"/>
</dbReference>
<accession>A0A918JZ70</accession>
<evidence type="ECO:0000256" key="1">
    <source>
        <dbReference type="SAM" id="Phobius"/>
    </source>
</evidence>
<dbReference type="Gene3D" id="3.55.50.30">
    <property type="match status" value="1"/>
</dbReference>
<keyword evidence="1" id="KW-0812">Transmembrane</keyword>
<gene>
    <name evidence="4" type="ORF">GCM10007384_37280</name>
</gene>
<dbReference type="PANTHER" id="PTHR30273">
    <property type="entry name" value="PERIPLASMIC SIGNAL SENSOR AND SIGMA FACTOR ACTIVATOR FECR-RELATED"/>
    <property type="match status" value="1"/>
</dbReference>
<dbReference type="FunFam" id="2.60.120.1440:FF:000001">
    <property type="entry name" value="Putative anti-sigma factor"/>
    <property type="match status" value="1"/>
</dbReference>
<feature type="transmembrane region" description="Helical" evidence="1">
    <location>
        <begin position="32"/>
        <end position="52"/>
    </location>
</feature>
<dbReference type="Gene3D" id="2.60.120.1440">
    <property type="match status" value="1"/>
</dbReference>
<comment type="caution">
    <text evidence="4">The sequence shown here is derived from an EMBL/GenBank/DDBJ whole genome shotgun (WGS) entry which is preliminary data.</text>
</comment>
<feature type="domain" description="Protein FecR C-terminal" evidence="3">
    <location>
        <begin position="265"/>
        <end position="334"/>
    </location>
</feature>
<dbReference type="InterPro" id="IPR006860">
    <property type="entry name" value="FecR"/>
</dbReference>
<dbReference type="AlphaFoldDB" id="A0A918JZ70"/>
<dbReference type="PANTHER" id="PTHR30273:SF2">
    <property type="entry name" value="PROTEIN FECR"/>
    <property type="match status" value="1"/>
</dbReference>
<reference evidence="4 5" key="1">
    <citation type="journal article" date="2014" name="Int. J. Syst. Evol. Microbiol.">
        <title>Complete genome sequence of Corynebacterium casei LMG S-19264T (=DSM 44701T), isolated from a smear-ripened cheese.</title>
        <authorList>
            <consortium name="US DOE Joint Genome Institute (JGI-PGF)"/>
            <person name="Walter F."/>
            <person name="Albersmeier A."/>
            <person name="Kalinowski J."/>
            <person name="Ruckert C."/>
        </authorList>
    </citation>
    <scope>NUCLEOTIDE SEQUENCE [LARGE SCALE GENOMIC DNA]</scope>
    <source>
        <strain evidence="4 5">KCTC 12285</strain>
    </source>
</reference>
<sequence length="335" mass="38258">MLTEEDKRHLKSRIDTSIIAHNYKTKKRRRRYLMSVAAVIVVIIGSTIYNSINQDYSEIKNYVDVSKIGIDQSGDVKLVLNKTDEIKITEKASNITYSNSGGEVDINNSKKVTQSSKNKFNTIIVPYGKRTEITLSEGTKVWLNSGSKLTYPVVFNGNKREVHLIGEAIFDVKHNKKQPFYVITNNYDVKVLGTVFNISSYDDDPYTSTALEKGSVEINYEGSSIFGKSKIKITPGTLAVYDSRTKVIHKDKVDVTKYMSWRDGKFIFKNQRMDIIVKKLSRYYNTKIVIESEILKKQTFSGHLNLTDNLGKVLEILKQSTDLSYKKQNEEFIIN</sequence>
<dbReference type="InterPro" id="IPR032508">
    <property type="entry name" value="FecR_C"/>
</dbReference>
<dbReference type="Pfam" id="PF16344">
    <property type="entry name" value="FecR_C"/>
    <property type="match status" value="1"/>
</dbReference>
<protein>
    <submittedName>
        <fullName evidence="4">Anti-sigma factor</fullName>
    </submittedName>
</protein>
<evidence type="ECO:0000313" key="5">
    <source>
        <dbReference type="Proteomes" id="UP000601108"/>
    </source>
</evidence>
<dbReference type="RefSeq" id="WP_027413761.1">
    <property type="nucleotide sequence ID" value="NZ_BMWS01000037.1"/>
</dbReference>
<keyword evidence="1" id="KW-0472">Membrane</keyword>
<organism evidence="4 5">
    <name type="scientific">Aquimarina muelleri</name>
    <dbReference type="NCBI Taxonomy" id="279356"/>
    <lineage>
        <taxon>Bacteria</taxon>
        <taxon>Pseudomonadati</taxon>
        <taxon>Bacteroidota</taxon>
        <taxon>Flavobacteriia</taxon>
        <taxon>Flavobacteriales</taxon>
        <taxon>Flavobacteriaceae</taxon>
        <taxon>Aquimarina</taxon>
    </lineage>
</organism>
<keyword evidence="5" id="KW-1185">Reference proteome</keyword>
<evidence type="ECO:0000313" key="4">
    <source>
        <dbReference type="EMBL" id="GGX33046.1"/>
    </source>
</evidence>
<dbReference type="InterPro" id="IPR012373">
    <property type="entry name" value="Ferrdict_sens_TM"/>
</dbReference>
<evidence type="ECO:0000259" key="2">
    <source>
        <dbReference type="Pfam" id="PF04773"/>
    </source>
</evidence>
<name>A0A918JZ70_9FLAO</name>
<dbReference type="EMBL" id="BMWS01000037">
    <property type="protein sequence ID" value="GGX33046.1"/>
    <property type="molecule type" value="Genomic_DNA"/>
</dbReference>